<dbReference type="Gene3D" id="3.30.9.10">
    <property type="entry name" value="D-Amino Acid Oxidase, subunit A, domain 2"/>
    <property type="match status" value="1"/>
</dbReference>
<accession>A0A1W6ZM39</accession>
<dbReference type="AlphaFoldDB" id="A0A1W6ZM39"/>
<dbReference type="NCBIfam" id="NF008899">
    <property type="entry name" value="PRK12266.1"/>
    <property type="match status" value="1"/>
</dbReference>
<dbReference type="PANTHER" id="PTHR11985:SF15">
    <property type="entry name" value="GLYCEROL-3-PHOSPHATE DEHYDROGENASE, MITOCHONDRIAL"/>
    <property type="match status" value="1"/>
</dbReference>
<keyword evidence="3 6" id="KW-0285">Flavoprotein</keyword>
<dbReference type="PROSITE" id="PS00978">
    <property type="entry name" value="FAD_G3PDH_2"/>
    <property type="match status" value="1"/>
</dbReference>
<evidence type="ECO:0000256" key="5">
    <source>
        <dbReference type="ARBA" id="ARBA00023002"/>
    </source>
</evidence>
<reference evidence="7 8" key="1">
    <citation type="submission" date="2017-05" db="EMBL/GenBank/DDBJ databases">
        <title>Full genome sequence of Pseudorhodoplanes sinuspersici.</title>
        <authorList>
            <person name="Dastgheib S.M.M."/>
            <person name="Shavandi M."/>
            <person name="Tirandaz H."/>
        </authorList>
    </citation>
    <scope>NUCLEOTIDE SEQUENCE [LARGE SCALE GENOMIC DNA]</scope>
    <source>
        <strain evidence="7 8">RIPI110</strain>
    </source>
</reference>
<dbReference type="Pfam" id="PF16901">
    <property type="entry name" value="DAO_C"/>
    <property type="match status" value="1"/>
</dbReference>
<dbReference type="PRINTS" id="PR01001">
    <property type="entry name" value="FADG3PDH"/>
</dbReference>
<keyword evidence="5 6" id="KW-0560">Oxidoreductase</keyword>
<dbReference type="Gene3D" id="3.50.50.60">
    <property type="entry name" value="FAD/NAD(P)-binding domain"/>
    <property type="match status" value="1"/>
</dbReference>
<dbReference type="Gene3D" id="6.10.250.1890">
    <property type="match status" value="1"/>
</dbReference>
<evidence type="ECO:0000256" key="2">
    <source>
        <dbReference type="ARBA" id="ARBA00007330"/>
    </source>
</evidence>
<dbReference type="OrthoDB" id="9766796at2"/>
<dbReference type="GO" id="GO:0004368">
    <property type="term" value="F:glycerol-3-phosphate dehydrogenase (quinone) activity"/>
    <property type="evidence" value="ECO:0007669"/>
    <property type="project" value="UniProtKB-EC"/>
</dbReference>
<evidence type="ECO:0000256" key="4">
    <source>
        <dbReference type="ARBA" id="ARBA00022827"/>
    </source>
</evidence>
<dbReference type="Gene3D" id="1.10.8.870">
    <property type="entry name" value="Alpha-glycerophosphate oxidase, cap domain"/>
    <property type="match status" value="1"/>
</dbReference>
<evidence type="ECO:0000313" key="8">
    <source>
        <dbReference type="Proteomes" id="UP000194137"/>
    </source>
</evidence>
<dbReference type="RefSeq" id="WP_086086728.1">
    <property type="nucleotide sequence ID" value="NZ_CP021112.1"/>
</dbReference>
<keyword evidence="4" id="KW-0274">FAD</keyword>
<comment type="catalytic activity">
    <reaction evidence="6">
        <text>a quinone + sn-glycerol 3-phosphate = dihydroxyacetone phosphate + a quinol</text>
        <dbReference type="Rhea" id="RHEA:18977"/>
        <dbReference type="ChEBI" id="CHEBI:24646"/>
        <dbReference type="ChEBI" id="CHEBI:57597"/>
        <dbReference type="ChEBI" id="CHEBI:57642"/>
        <dbReference type="ChEBI" id="CHEBI:132124"/>
        <dbReference type="EC" id="1.1.5.3"/>
    </reaction>
</comment>
<dbReference type="NCBIfam" id="NF009906">
    <property type="entry name" value="PRK13369.1"/>
    <property type="match status" value="1"/>
</dbReference>
<dbReference type="EC" id="1.1.5.3" evidence="6"/>
<dbReference type="KEGG" id="psin:CAK95_03855"/>
<dbReference type="InterPro" id="IPR036188">
    <property type="entry name" value="FAD/NAD-bd_sf"/>
</dbReference>
<keyword evidence="8" id="KW-1185">Reference proteome</keyword>
<dbReference type="GO" id="GO:0009331">
    <property type="term" value="C:glycerol-3-phosphate dehydrogenase (FAD) complex"/>
    <property type="evidence" value="ECO:0007669"/>
    <property type="project" value="UniProtKB-UniRule"/>
</dbReference>
<organism evidence="7 8">
    <name type="scientific">Pseudorhodoplanes sinuspersici</name>
    <dbReference type="NCBI Taxonomy" id="1235591"/>
    <lineage>
        <taxon>Bacteria</taxon>
        <taxon>Pseudomonadati</taxon>
        <taxon>Pseudomonadota</taxon>
        <taxon>Alphaproteobacteria</taxon>
        <taxon>Hyphomicrobiales</taxon>
        <taxon>Pseudorhodoplanes</taxon>
    </lineage>
</organism>
<comment type="similarity">
    <text evidence="2 6">Belongs to the FAD-dependent glycerol-3-phosphate dehydrogenase family.</text>
</comment>
<dbReference type="InterPro" id="IPR031656">
    <property type="entry name" value="DAO_C"/>
</dbReference>
<protein>
    <recommendedName>
        <fullName evidence="6">Glycerol-3-phosphate dehydrogenase</fullName>
        <ecNumber evidence="6">1.1.5.3</ecNumber>
    </recommendedName>
</protein>
<dbReference type="SUPFAM" id="SSF51905">
    <property type="entry name" value="FAD/NAD(P)-binding domain"/>
    <property type="match status" value="1"/>
</dbReference>
<dbReference type="PROSITE" id="PS00977">
    <property type="entry name" value="FAD_G3PDH_1"/>
    <property type="match status" value="1"/>
</dbReference>
<evidence type="ECO:0000256" key="3">
    <source>
        <dbReference type="ARBA" id="ARBA00022630"/>
    </source>
</evidence>
<proteinExistence type="inferred from homology"/>
<dbReference type="STRING" id="1235591.CAK95_03855"/>
<dbReference type="EMBL" id="CP021112">
    <property type="protein sequence ID" value="ARP98317.1"/>
    <property type="molecule type" value="Genomic_DNA"/>
</dbReference>
<comment type="cofactor">
    <cofactor evidence="1 6">
        <name>FAD</name>
        <dbReference type="ChEBI" id="CHEBI:57692"/>
    </cofactor>
</comment>
<dbReference type="GO" id="GO:0046168">
    <property type="term" value="P:glycerol-3-phosphate catabolic process"/>
    <property type="evidence" value="ECO:0007669"/>
    <property type="project" value="TreeGrafter"/>
</dbReference>
<dbReference type="InterPro" id="IPR038299">
    <property type="entry name" value="DAO_C_sf"/>
</dbReference>
<dbReference type="InterPro" id="IPR000447">
    <property type="entry name" value="G3P_DH_FAD-dep"/>
</dbReference>
<gene>
    <name evidence="7" type="ORF">CAK95_03855</name>
</gene>
<evidence type="ECO:0000313" key="7">
    <source>
        <dbReference type="EMBL" id="ARP98317.1"/>
    </source>
</evidence>
<evidence type="ECO:0000256" key="1">
    <source>
        <dbReference type="ARBA" id="ARBA00001974"/>
    </source>
</evidence>
<dbReference type="PANTHER" id="PTHR11985">
    <property type="entry name" value="GLYCEROL-3-PHOSPHATE DEHYDROGENASE"/>
    <property type="match status" value="1"/>
</dbReference>
<name>A0A1W6ZM39_9HYPH</name>
<dbReference type="Pfam" id="PF01266">
    <property type="entry name" value="DAO"/>
    <property type="match status" value="1"/>
</dbReference>
<sequence>MADFDLAIIGGGINGAGLARDAAGRGLRVLLVEQADLASGTSSASTKLIHGGLRYLEHGAFLLVREALKEREVLLRNAPHIIRPMRFLLPPQSEMRSPLWLRLGLFIYDHLGGRKILPATQVVDLTHNVLGEPLKRAYDFGFLYSDCWVDDARLVVLNALDAAERGATIRTRTKCVRAERSDIWRLVLNTRGASESITARALVNAAGPWVGLVAETVVRVEGPPRVRLVKGSHIVVQRLFDHHTAYIFQNPDRRVVFALPYERDFTLIGTTDENFKGDPAAAAPSAGEIAYLCETASRYFRNPVTPADIVHAFAGVRSLYDDGSKKPEDVTRDYHLDFDKSYGNAPLLTIYGGKITTYRKLAEAAMKKLAHVFEPTRPWTATAPLPGGMFPYNGIDAQVAQLRRRWPFVDEDHALRLVRAYGTRASDGLGEAKRYEDLGQRFGTDLTEAEVRYLMMREWAMDADDVLWRRSKLGLRFSDSERAALQRYMTQHAALKAAE</sequence>
<dbReference type="Proteomes" id="UP000194137">
    <property type="component" value="Chromosome"/>
</dbReference>
<evidence type="ECO:0000256" key="6">
    <source>
        <dbReference type="RuleBase" id="RU361217"/>
    </source>
</evidence>
<dbReference type="InterPro" id="IPR006076">
    <property type="entry name" value="FAD-dep_OxRdtase"/>
</dbReference>